<evidence type="ECO:0000256" key="2">
    <source>
        <dbReference type="ARBA" id="ARBA00022840"/>
    </source>
</evidence>
<dbReference type="InterPro" id="IPR027417">
    <property type="entry name" value="P-loop_NTPase"/>
</dbReference>
<dbReference type="GO" id="GO:0051782">
    <property type="term" value="P:negative regulation of cell division"/>
    <property type="evidence" value="ECO:0007669"/>
    <property type="project" value="TreeGrafter"/>
</dbReference>
<dbReference type="Gene3D" id="3.40.50.2300">
    <property type="match status" value="1"/>
</dbReference>
<dbReference type="Proteomes" id="UP000182276">
    <property type="component" value="Unassembled WGS sequence"/>
</dbReference>
<dbReference type="InterPro" id="IPR011006">
    <property type="entry name" value="CheY-like_superfamily"/>
</dbReference>
<dbReference type="GO" id="GO:0005524">
    <property type="term" value="F:ATP binding"/>
    <property type="evidence" value="ECO:0007669"/>
    <property type="project" value="UniProtKB-KW"/>
</dbReference>
<keyword evidence="8" id="KW-1185">Reference proteome</keyword>
<dbReference type="PROSITE" id="PS50110">
    <property type="entry name" value="RESPONSE_REGULATORY"/>
    <property type="match status" value="1"/>
</dbReference>
<evidence type="ECO:0000313" key="8">
    <source>
        <dbReference type="Proteomes" id="UP000182276"/>
    </source>
</evidence>
<keyword evidence="2" id="KW-0067">ATP-binding</keyword>
<proteinExistence type="predicted"/>
<gene>
    <name evidence="5" type="ORF">CL52_11860</name>
    <name evidence="6" type="ORF">SAMN05660875_105284</name>
</gene>
<dbReference type="EMBL" id="CP007511">
    <property type="protein sequence ID" value="AJE15691.1"/>
    <property type="molecule type" value="Genomic_DNA"/>
</dbReference>
<dbReference type="SUPFAM" id="SSF52172">
    <property type="entry name" value="CheY-like"/>
    <property type="match status" value="1"/>
</dbReference>
<dbReference type="KEGG" id="pbm:CL52_11860"/>
<reference evidence="7" key="1">
    <citation type="submission" date="2014-03" db="EMBL/GenBank/DDBJ databases">
        <title>Complete genome of Pseudomonas balearica DSM 6083T, a sewage water isolate from an enrichment with 2-methylnaphthalene.</title>
        <authorList>
            <person name="Salva-Serra F."/>
            <person name="Jaen-Luchoro D."/>
            <person name="Busquets A."/>
            <person name="Pena A."/>
            <person name="Gomila M."/>
            <person name="Bosch R."/>
            <person name="Nogales B."/>
            <person name="Garcia-Valdes E."/>
            <person name="Lalucat J."/>
            <person name="Bennasar A."/>
        </authorList>
    </citation>
    <scope>NUCLEOTIDE SEQUENCE [LARGE SCALE GENOMIC DNA]</scope>
    <source>
        <strain evidence="7">DSM 6083</strain>
    </source>
</reference>
<dbReference type="PANTHER" id="PTHR43384">
    <property type="entry name" value="SEPTUM SITE-DETERMINING PROTEIN MIND HOMOLOG, CHLOROPLASTIC-RELATED"/>
    <property type="match status" value="1"/>
</dbReference>
<protein>
    <submittedName>
        <fullName evidence="5">Chemotaxis protein CheY</fullName>
    </submittedName>
    <submittedName>
        <fullName evidence="6">Pilus assembly protein CpaE</fullName>
    </submittedName>
</protein>
<organism evidence="5 7">
    <name type="scientific">Stutzerimonas balearica DSM 6083</name>
    <dbReference type="NCBI Taxonomy" id="1123016"/>
    <lineage>
        <taxon>Bacteria</taxon>
        <taxon>Pseudomonadati</taxon>
        <taxon>Pseudomonadota</taxon>
        <taxon>Gammaproteobacteria</taxon>
        <taxon>Pseudomonadales</taxon>
        <taxon>Pseudomonadaceae</taxon>
        <taxon>Stutzerimonas</taxon>
    </lineage>
</organism>
<dbReference type="EMBL" id="FNHO01000005">
    <property type="protein sequence ID" value="SDM50698.1"/>
    <property type="molecule type" value="Genomic_DNA"/>
</dbReference>
<dbReference type="GO" id="GO:0009898">
    <property type="term" value="C:cytoplasmic side of plasma membrane"/>
    <property type="evidence" value="ECO:0007669"/>
    <property type="project" value="TreeGrafter"/>
</dbReference>
<feature type="domain" description="Response regulatory" evidence="4">
    <location>
        <begin position="19"/>
        <end position="135"/>
    </location>
</feature>
<evidence type="ECO:0000256" key="1">
    <source>
        <dbReference type="ARBA" id="ARBA00022741"/>
    </source>
</evidence>
<dbReference type="InterPro" id="IPR025669">
    <property type="entry name" value="AAA_dom"/>
</dbReference>
<reference evidence="6 8" key="2">
    <citation type="submission" date="2016-10" db="EMBL/GenBank/DDBJ databases">
        <authorList>
            <person name="Varghese N."/>
            <person name="Submissions S."/>
        </authorList>
    </citation>
    <scope>NUCLEOTIDE SEQUENCE [LARGE SCALE GENOMIC DNA]</scope>
    <source>
        <strain evidence="6 8">DSM 6083</strain>
    </source>
</reference>
<evidence type="ECO:0000313" key="7">
    <source>
        <dbReference type="Proteomes" id="UP000031271"/>
    </source>
</evidence>
<comment type="caution">
    <text evidence="3">Lacks conserved residue(s) required for the propagation of feature annotation.</text>
</comment>
<dbReference type="InterPro" id="IPR001789">
    <property type="entry name" value="Sig_transdc_resp-reg_receiver"/>
</dbReference>
<evidence type="ECO:0000259" key="4">
    <source>
        <dbReference type="PROSITE" id="PS50110"/>
    </source>
</evidence>
<evidence type="ECO:0000256" key="3">
    <source>
        <dbReference type="PROSITE-ProRule" id="PRU00169"/>
    </source>
</evidence>
<dbReference type="InterPro" id="IPR050625">
    <property type="entry name" value="ParA/MinD_ATPase"/>
</dbReference>
<dbReference type="GO" id="GO:0000160">
    <property type="term" value="P:phosphorelay signal transduction system"/>
    <property type="evidence" value="ECO:0007669"/>
    <property type="project" value="InterPro"/>
</dbReference>
<dbReference type="Proteomes" id="UP000031271">
    <property type="component" value="Chromosome"/>
</dbReference>
<dbReference type="GO" id="GO:0005829">
    <property type="term" value="C:cytosol"/>
    <property type="evidence" value="ECO:0007669"/>
    <property type="project" value="TreeGrafter"/>
</dbReference>
<dbReference type="Gene3D" id="3.40.50.300">
    <property type="entry name" value="P-loop containing nucleotide triphosphate hydrolases"/>
    <property type="match status" value="1"/>
</dbReference>
<accession>A0A8D3Y2H7</accession>
<dbReference type="SUPFAM" id="SSF52540">
    <property type="entry name" value="P-loop containing nucleoside triphosphate hydrolases"/>
    <property type="match status" value="1"/>
</dbReference>
<evidence type="ECO:0000313" key="6">
    <source>
        <dbReference type="EMBL" id="SDM50698.1"/>
    </source>
</evidence>
<dbReference type="GO" id="GO:0016887">
    <property type="term" value="F:ATP hydrolysis activity"/>
    <property type="evidence" value="ECO:0007669"/>
    <property type="project" value="TreeGrafter"/>
</dbReference>
<dbReference type="Pfam" id="PF13614">
    <property type="entry name" value="AAA_31"/>
    <property type="match status" value="1"/>
</dbReference>
<dbReference type="PANTHER" id="PTHR43384:SF6">
    <property type="entry name" value="SEPTUM SITE-DETERMINING PROTEIN MIND HOMOLOG, CHLOROPLASTIC"/>
    <property type="match status" value="1"/>
</dbReference>
<dbReference type="RefSeq" id="WP_043220776.1">
    <property type="nucleotide sequence ID" value="NZ_CP007511.1"/>
</dbReference>
<sequence>MLKLVDSDAPTRAETQALQLLFCGRDADALAGFKSMVQGLPDYRVATRLVSNGHTDPLYNVDPLPDVLVLHLSQLWRDELGALLQRERGQRPALLIYGPLDNREAVRLAMQAGARDFLPEPVAPGELRAALLRQVAEARSSATEGGRLVAVINAKGGAGATLIACNLAHQLSVQGGKTLLLDMDLQFGSVAHAFDVNPAHGPVEVLQRVDSLDGVALHGFCNHFSATLDVLGVRTGELCLSQDVRLEQLEALLDLARTSYDWTVVDLPRHIDHLTGVTLEKADRIYLVLQQSVGHLKDAARLWRILRDDLGVQAGRIEVVVNRYEKSAPVSTRDIVEALRCERVLTLPNDYATVSECQNAGIPLELQAPRAGITRGLRQLGQQLVGEQRRDPGLFKRTIGRLFGG</sequence>
<dbReference type="GeneID" id="77260597"/>
<reference evidence="5 7" key="3">
    <citation type="journal article" name="Genome Announc.">
        <title>Complete Genome Sequence of Pseudomonas balearica DSM 6083T.</title>
        <authorList>
            <person name="Bennasar-Figueras A."/>
            <person name="Salva-Serra F."/>
            <person name="Jaen-Luchoro D."/>
            <person name="Segui C."/>
            <person name="Aliaga F."/>
            <person name="Busquets A."/>
            <person name="Gomila M."/>
            <person name="Moore E.R."/>
            <person name="Lalucat J."/>
        </authorList>
    </citation>
    <scope>NUCLEOTIDE SEQUENCE [LARGE SCALE GENOMIC DNA]</scope>
    <source>
        <strain evidence="7">DSM 6083</strain>
        <strain evidence="5">DSM6083</strain>
    </source>
</reference>
<dbReference type="AlphaFoldDB" id="A0A8D3Y2H7"/>
<name>A0A8D3Y2H7_9GAMM</name>
<keyword evidence="1" id="KW-0547">Nucleotide-binding</keyword>
<evidence type="ECO:0000313" key="5">
    <source>
        <dbReference type="EMBL" id="AJE15691.1"/>
    </source>
</evidence>